<proteinExistence type="predicted"/>
<keyword evidence="9" id="KW-1185">Reference proteome</keyword>
<feature type="domain" description="Ig-like" evidence="8">
    <location>
        <begin position="69"/>
        <end position="162"/>
    </location>
</feature>
<reference evidence="10" key="1">
    <citation type="submission" date="2022-11" db="UniProtKB">
        <authorList>
            <consortium name="WormBaseParasite"/>
        </authorList>
    </citation>
    <scope>IDENTIFICATION</scope>
</reference>
<keyword evidence="2" id="KW-0963">Cytoplasm</keyword>
<dbReference type="GO" id="GO:0031674">
    <property type="term" value="C:I band"/>
    <property type="evidence" value="ECO:0007669"/>
    <property type="project" value="UniProtKB-ARBA"/>
</dbReference>
<feature type="domain" description="Ig-like" evidence="8">
    <location>
        <begin position="446"/>
        <end position="536"/>
    </location>
</feature>
<evidence type="ECO:0000256" key="6">
    <source>
        <dbReference type="ARBA" id="ARBA00023319"/>
    </source>
</evidence>
<dbReference type="FunFam" id="2.60.40.10:FF:000119">
    <property type="entry name" value="Sallimus, isoform P"/>
    <property type="match status" value="1"/>
</dbReference>
<feature type="domain" description="Ig-like" evidence="8">
    <location>
        <begin position="1011"/>
        <end position="1099"/>
    </location>
</feature>
<evidence type="ECO:0000313" key="9">
    <source>
        <dbReference type="Proteomes" id="UP000887577"/>
    </source>
</evidence>
<keyword evidence="3" id="KW-0677">Repeat</keyword>
<dbReference type="FunFam" id="2.60.40.10:FF:000697">
    <property type="entry name" value="titin isoform X1"/>
    <property type="match status" value="1"/>
</dbReference>
<dbReference type="PROSITE" id="PS50835">
    <property type="entry name" value="IG_LIKE"/>
    <property type="match status" value="9"/>
</dbReference>
<evidence type="ECO:0000256" key="1">
    <source>
        <dbReference type="ARBA" id="ARBA00004496"/>
    </source>
</evidence>
<sequence>MSTCSCYGLAFNKVGEAVTSTSLQVEGKEGIITESQLPSAMSGAQQRIDEIENRRPQEIDQPAVEHGPPKFTSQLQTLPELREGSLIHLDASVEPVADPRLKIEWFHNGNPVGHSSRMKAIHDFGFCVLELSPAEPQDTGTWTCKATNEHGSDEVSTEITVSGDSGVFYEYQQNGERKERINQLEEWIHRPKDTLEEAEMEFDAPVFTEQLTDLGDLSECDAASFMCVLEPIGDPTMKIEWQHNGHAIPHSNRIQMSNDFGVITLNIKQLIAQDSGEYVCLAVNSKGEARTTGTINVQTLIETETPTIIQPLVENIDAQEGESVHLECRVAPIHDPKLTVQWFRNGAPLPEANRFKTNFEFGFVTLDLLYAYPEDNGDYELRVTNDKGEASTTGHIVIMAKPSLDFKPQAPGSTVENLEHHLRQFTQSEIMLTEEDAYDPNVQKGPEFKTELTNIGIDEGQFCRFECQVAPINDPYLKVEWYKDQKPVLLGNRFRNTLESGYAALDLLYALPDDTGEYTCVATNQHGQVMISAKLACQGLKHVITDSQIPQGVLISDIKRGGEEALYWSETTEAQPRQKQAPQFTIRPRNTQVTENEPARFECAVVGNPRARVLWYINGNQAIHGHRYKLTYDGIYYLTISHTKISDAGEIVAIAKNSEGEVLASASLDVFQRDDFRQQQLKSTELKSVDEVRQREIQWKKEIMGTLGDAFDKAPKASVPKLMQVERTKAPIEPLETEELVQKFTRSRDEQFYDKLNYVEREQKQFGGMELEPVSLKPGKVEKYEPPKEEMEKVNLRGVAPPEEVKDPKRYASPPPDWTDPKLGGAKVVQKDAPEPEVNVPARDQVKFRAAKPKPVAEGPNRDRVQIAEERAKLRQVQQGPEIEKEKIVSAKDQVQMKQKFHPKKVEQFDATKIESEPLKETPEVVKKEVERSTISNKNVVRYQSYREHHEINSSSHTFNDNLLDVNMESGVQRYEYGHSPRSNHDRMIAFSFRRKSPQPTKIGESQKVAPTMQTQLKPLQGEIGRSAKFVCGFSGDQPITVKWFHNGKELKSAFDTLIRTTDSESSLDLTKLKKSHEGDYSCQITNVAGQVESAANLVVNAATIRGIAPDFRAKLTDQRIQQNSAARFSCSIIGEPKPTVAWFKDGKQLPNMDRYQMSENDNESILEILDITPPDGGVYECVLKNGAGEARCKAKLNVILAKTGKGTESGPKLEAPRFTEQIQPIIVNEGQNAEFRAKYSGQPEPTIRWYRNNEPIKPSRNHEIGNGNGEAWLKISTCNQDDVAEYKVDAINPAGKAATVANLVVRPPAGKLAGSVKPGAAGASQTVMKATANGIDQQGKQSKSPQFLQKLNAINARPGENAKFVAEIDGDPQPTISWQFNGRQLYGGRDHKISLTGNKATLEIIRVSASNSGTYQITIKNPTGTATSEAKLSLQSR</sequence>
<feature type="domain" description="Ig-like" evidence="8">
    <location>
        <begin position="582"/>
        <end position="669"/>
    </location>
</feature>
<dbReference type="InterPro" id="IPR003599">
    <property type="entry name" value="Ig_sub"/>
</dbReference>
<feature type="domain" description="Ig-like" evidence="8">
    <location>
        <begin position="205"/>
        <end position="296"/>
    </location>
</feature>
<dbReference type="Gene3D" id="2.60.40.10">
    <property type="entry name" value="Immunoglobulins"/>
    <property type="match status" value="9"/>
</dbReference>
<evidence type="ECO:0000259" key="8">
    <source>
        <dbReference type="PROSITE" id="PS50835"/>
    </source>
</evidence>
<dbReference type="PANTHER" id="PTHR47633">
    <property type="entry name" value="IMMUNOGLOBULIN"/>
    <property type="match status" value="1"/>
</dbReference>
<evidence type="ECO:0000256" key="4">
    <source>
        <dbReference type="ARBA" id="ARBA00023054"/>
    </source>
</evidence>
<comment type="subcellular location">
    <subcellularLocation>
        <location evidence="1">Cytoplasm</location>
    </subcellularLocation>
</comment>
<dbReference type="InterPro" id="IPR007110">
    <property type="entry name" value="Ig-like_dom"/>
</dbReference>
<feature type="domain" description="Ig-like" evidence="8">
    <location>
        <begin position="1217"/>
        <end position="1302"/>
    </location>
</feature>
<organism evidence="9 10">
    <name type="scientific">Panagrolaimus superbus</name>
    <dbReference type="NCBI Taxonomy" id="310955"/>
    <lineage>
        <taxon>Eukaryota</taxon>
        <taxon>Metazoa</taxon>
        <taxon>Ecdysozoa</taxon>
        <taxon>Nematoda</taxon>
        <taxon>Chromadorea</taxon>
        <taxon>Rhabditida</taxon>
        <taxon>Tylenchina</taxon>
        <taxon>Panagrolaimomorpha</taxon>
        <taxon>Panagrolaimoidea</taxon>
        <taxon>Panagrolaimidae</taxon>
        <taxon>Panagrolaimus</taxon>
    </lineage>
</organism>
<name>A0A914Z189_9BILA</name>
<keyword evidence="4" id="KW-0175">Coiled coil</keyword>
<evidence type="ECO:0000256" key="7">
    <source>
        <dbReference type="SAM" id="MobiDB-lite"/>
    </source>
</evidence>
<protein>
    <submittedName>
        <fullName evidence="10">Ig-like domain-containing protein</fullName>
    </submittedName>
</protein>
<dbReference type="InterPro" id="IPR036179">
    <property type="entry name" value="Ig-like_dom_sf"/>
</dbReference>
<dbReference type="FunFam" id="2.60.40.10:FF:000425">
    <property type="entry name" value="Myosin light chain kinase"/>
    <property type="match status" value="2"/>
</dbReference>
<dbReference type="FunFam" id="2.60.40.10:FF:001721">
    <property type="entry name" value="KETtiN (Drosophila actin-binding) homolog"/>
    <property type="match status" value="1"/>
</dbReference>
<feature type="domain" description="Ig-like" evidence="8">
    <location>
        <begin position="1346"/>
        <end position="1434"/>
    </location>
</feature>
<evidence type="ECO:0000256" key="2">
    <source>
        <dbReference type="ARBA" id="ARBA00022490"/>
    </source>
</evidence>
<dbReference type="GO" id="GO:0019899">
    <property type="term" value="F:enzyme binding"/>
    <property type="evidence" value="ECO:0007669"/>
    <property type="project" value="UniProtKB-ARBA"/>
</dbReference>
<dbReference type="Pfam" id="PF07679">
    <property type="entry name" value="I-set"/>
    <property type="match status" value="9"/>
</dbReference>
<dbReference type="SMART" id="SM00408">
    <property type="entry name" value="IGc2"/>
    <property type="match status" value="9"/>
</dbReference>
<dbReference type="SUPFAM" id="SSF48726">
    <property type="entry name" value="Immunoglobulin"/>
    <property type="match status" value="9"/>
</dbReference>
<dbReference type="GO" id="GO:0031672">
    <property type="term" value="C:A band"/>
    <property type="evidence" value="ECO:0007669"/>
    <property type="project" value="UniProtKB-ARBA"/>
</dbReference>
<evidence type="ECO:0000256" key="3">
    <source>
        <dbReference type="ARBA" id="ARBA00022737"/>
    </source>
</evidence>
<evidence type="ECO:0000256" key="5">
    <source>
        <dbReference type="ARBA" id="ARBA00023157"/>
    </source>
</evidence>
<dbReference type="FunFam" id="2.60.40.10:FF:000962">
    <property type="entry name" value="titin isoform X1"/>
    <property type="match status" value="2"/>
</dbReference>
<feature type="domain" description="Ig-like" evidence="8">
    <location>
        <begin position="306"/>
        <end position="397"/>
    </location>
</feature>
<dbReference type="InterPro" id="IPR013098">
    <property type="entry name" value="Ig_I-set"/>
</dbReference>
<feature type="domain" description="Ig-like" evidence="8">
    <location>
        <begin position="1110"/>
        <end position="1198"/>
    </location>
</feature>
<dbReference type="CDD" id="cd00096">
    <property type="entry name" value="Ig"/>
    <property type="match status" value="2"/>
</dbReference>
<evidence type="ECO:0000313" key="10">
    <source>
        <dbReference type="WBParaSite" id="PSU_v2.g4034.t1"/>
    </source>
</evidence>
<dbReference type="PANTHER" id="PTHR47633:SF4">
    <property type="entry name" value="MYOPALLADIN ISOFORM X1"/>
    <property type="match status" value="1"/>
</dbReference>
<dbReference type="InterPro" id="IPR013783">
    <property type="entry name" value="Ig-like_fold"/>
</dbReference>
<dbReference type="WBParaSite" id="PSU_v2.g4034.t1">
    <property type="protein sequence ID" value="PSU_v2.g4034.t1"/>
    <property type="gene ID" value="PSU_v2.g4034"/>
</dbReference>
<dbReference type="SMART" id="SM00409">
    <property type="entry name" value="IG"/>
    <property type="match status" value="9"/>
</dbReference>
<dbReference type="Proteomes" id="UP000887577">
    <property type="component" value="Unplaced"/>
</dbReference>
<keyword evidence="5" id="KW-1015">Disulfide bond</keyword>
<dbReference type="FunFam" id="2.60.40.10:FF:000714">
    <property type="entry name" value="Titin novex-3"/>
    <property type="match status" value="1"/>
</dbReference>
<feature type="region of interest" description="Disordered" evidence="7">
    <location>
        <begin position="800"/>
        <end position="825"/>
    </location>
</feature>
<keyword evidence="6" id="KW-0393">Immunoglobulin domain</keyword>
<accession>A0A914Z189</accession>
<dbReference type="FunFam" id="2.60.40.10:FF:002009">
    <property type="match status" value="1"/>
</dbReference>
<dbReference type="InterPro" id="IPR003598">
    <property type="entry name" value="Ig_sub2"/>
</dbReference>